<feature type="transmembrane region" description="Helical" evidence="1">
    <location>
        <begin position="138"/>
        <end position="161"/>
    </location>
</feature>
<keyword evidence="1" id="KW-0472">Membrane</keyword>
<dbReference type="AlphaFoldDB" id="A0A1F5YF01"/>
<keyword evidence="1" id="KW-0812">Transmembrane</keyword>
<evidence type="ECO:0000313" key="2">
    <source>
        <dbReference type="EMBL" id="OGF98729.1"/>
    </source>
</evidence>
<feature type="transmembrane region" description="Helical" evidence="1">
    <location>
        <begin position="35"/>
        <end position="56"/>
    </location>
</feature>
<sequence>MLPLILFLRHLLGTIYNPYATFRQISLPRQDIRQIIFIHLLIFIYFLLTGLLKTGFSNPYLLTIKFNSLYFSSYLGFALVIFLLYLGSLLLRFKNFPLIRIILLWSYSLLPTLFWFFITSLMYLFLPPPRTLSYPGKIYSLVYLAFSLTLLFWKIILYYLTLRFGLRLDLYKISLISLFIIPVIILYSFVMYRLGIFKIPFI</sequence>
<organism evidence="2 3">
    <name type="scientific">Candidatus Gottesmanbacteria bacterium RBG_16_38_7b</name>
    <dbReference type="NCBI Taxonomy" id="1798372"/>
    <lineage>
        <taxon>Bacteria</taxon>
        <taxon>Candidatus Gottesmaniibacteriota</taxon>
    </lineage>
</organism>
<comment type="caution">
    <text evidence="2">The sequence shown here is derived from an EMBL/GenBank/DDBJ whole genome shotgun (WGS) entry which is preliminary data.</text>
</comment>
<dbReference type="EMBL" id="MFJB01000089">
    <property type="protein sequence ID" value="OGF98729.1"/>
    <property type="molecule type" value="Genomic_DNA"/>
</dbReference>
<keyword evidence="1" id="KW-1133">Transmembrane helix</keyword>
<proteinExistence type="predicted"/>
<protein>
    <recommendedName>
        <fullName evidence="4">Yip1 domain-containing protein</fullName>
    </recommendedName>
</protein>
<feature type="transmembrane region" description="Helical" evidence="1">
    <location>
        <begin position="173"/>
        <end position="192"/>
    </location>
</feature>
<evidence type="ECO:0008006" key="4">
    <source>
        <dbReference type="Google" id="ProtNLM"/>
    </source>
</evidence>
<gene>
    <name evidence="2" type="ORF">A2153_00235</name>
</gene>
<evidence type="ECO:0000313" key="3">
    <source>
        <dbReference type="Proteomes" id="UP000177396"/>
    </source>
</evidence>
<name>A0A1F5YF01_9BACT</name>
<dbReference type="Proteomes" id="UP000177396">
    <property type="component" value="Unassembled WGS sequence"/>
</dbReference>
<accession>A0A1F5YF01</accession>
<feature type="transmembrane region" description="Helical" evidence="1">
    <location>
        <begin position="103"/>
        <end position="126"/>
    </location>
</feature>
<evidence type="ECO:0000256" key="1">
    <source>
        <dbReference type="SAM" id="Phobius"/>
    </source>
</evidence>
<feature type="transmembrane region" description="Helical" evidence="1">
    <location>
        <begin position="68"/>
        <end position="91"/>
    </location>
</feature>
<reference evidence="2 3" key="1">
    <citation type="journal article" date="2016" name="Nat. Commun.">
        <title>Thousands of microbial genomes shed light on interconnected biogeochemical processes in an aquifer system.</title>
        <authorList>
            <person name="Anantharaman K."/>
            <person name="Brown C.T."/>
            <person name="Hug L.A."/>
            <person name="Sharon I."/>
            <person name="Castelle C.J."/>
            <person name="Probst A.J."/>
            <person name="Thomas B.C."/>
            <person name="Singh A."/>
            <person name="Wilkins M.J."/>
            <person name="Karaoz U."/>
            <person name="Brodie E.L."/>
            <person name="Williams K.H."/>
            <person name="Hubbard S.S."/>
            <person name="Banfield J.F."/>
        </authorList>
    </citation>
    <scope>NUCLEOTIDE SEQUENCE [LARGE SCALE GENOMIC DNA]</scope>
</reference>